<protein>
    <recommendedName>
        <fullName evidence="1">Tape measure protein N-terminal domain-containing protein</fullName>
    </recommendedName>
</protein>
<dbReference type="PATRIC" id="fig|1423760.3.peg.925"/>
<sequence>MAADGTVNIDVILNDQASEKAKQIDTILKGIGDDAGEKIDDQIGQELNKAVDKTEKAHDKMGEALKKPVKQKVDADTKEAEEKTIKLVKRYKDLPDEVKTKLVADAQKAGIENFDHLLKKVPKKVLTELATKAQKGEVIDYEALLKKVPAKVLTNLQVNDNASPALRKIKQEADSTATHFTSLKEIVAGTFVGGLMTRGISMITGAMGGLVHESMNASDAIYKFKSTMKLGGFGSDEIKSATAEMKKYADQTVYDLGDVANTTAQLAANGIKNYMELTEAAGNLNAQAGGSAETFKSVAMVMTQTAGAGKLTTENWNQLADAIPGASGVLQKAMKDNGAYTGNFRDAMEKGEITAEEFNKAVTQLGMNKGAIEAAKSTETFEGAFGNLQANVISGLNDMINAIGKKRMTNMINAASDAVVKLTGFVLKMFSALAEHKQIAVGLAAVLTGLFATRKIIDFIGALGQAKRAMVEFGLASEAANALGGGAGGLGRTAAGAVGLGSRALSFAGKAVPVAAATMAIGSELTSKNSTSQKIGGSAGAVAGTALGAFAGSFMGPAGTAIGSAAGSWLGTKIGEKAGEFAQKALKGKTLVASTKIKIDSDTNNLSNKLSPNLNKLNKLTIQAEIDQKSINDTKAKTDQLFASMSKSVDKYYADKEKKAQKDLQQLVKQGMLTQAEADKRLKKMQEADQRGADARKKSLDKMQNDTNAHYQRLEALQNGSNAKLQKIAQKYGTDSKKYQDALHKALEKENKRYSEQLARDQMNANGKVTKSVNKGANEQRKILQKLSKDKGKLSMQDLKQTEKDAKKQYEAAVKPAKKARNEIIAAAKDKYKQTVKLAEKERKENHSITQKQYNDIVKHAKKQRDDTVDAANDQYKKVTKSAKNQHDKVVHEAESQKNKVIMAANGQATGHAQAASNEYSMVNKNVSSGSSRTASIWNKLGGQINKVLKVFEASQKVPMLTEAYATGTGALVNDQLALVGEEGFELAHTPRGYEVLGKEGPEIRYLSAGTSILTHEQSKQVMALNGGKLPGYAKGTGAKIADFVSGALDSAGDMLEEAFDFIGKSATEIWDKIKNSIGLDRLLDALPRPWLNQTYGKGSIRIAEHSVGNFLKKMADKFMEKIGAMGVSEGLIRAAASLMKVSLSAGDVSHIMNVIKHESGGRADAINGWDSNAKKGTPSKGILQYIDPTFQTYAMPGHTNIWSPLDQLIALFNDSTWRSDLKLGGWGPTGGRRFALGGWADRPSIFGEVPGEPEVAINPRRDTADGLIADAIQARAQVDPNGLAGRLAKTITAAKQQAAGLLPNASLPHAGQILADNRQNGGSAAQGDIKLAVQLDGNTIARVVYPIQKAFRAQEIIVHNNGGAVPVGRAMPVGGAF</sequence>
<proteinExistence type="predicted"/>
<dbReference type="CDD" id="cd13402">
    <property type="entry name" value="LT_TF-like"/>
    <property type="match status" value="1"/>
</dbReference>
<accession>A0A0R1UA25</accession>
<evidence type="ECO:0000259" key="1">
    <source>
        <dbReference type="Pfam" id="PF20155"/>
    </source>
</evidence>
<dbReference type="RefSeq" id="WP_056955563.1">
    <property type="nucleotide sequence ID" value="NZ_AZFK01000087.1"/>
</dbReference>
<organism evidence="2 3">
    <name type="scientific">Limosilactobacillus ingluviei DSM 15946</name>
    <dbReference type="NCBI Taxonomy" id="1423760"/>
    <lineage>
        <taxon>Bacteria</taxon>
        <taxon>Bacillati</taxon>
        <taxon>Bacillota</taxon>
        <taxon>Bacilli</taxon>
        <taxon>Lactobacillales</taxon>
        <taxon>Lactobacillaceae</taxon>
        <taxon>Limosilactobacillus</taxon>
    </lineage>
</organism>
<gene>
    <name evidence="2" type="ORF">FC43_GL000899</name>
</gene>
<name>A0A0R1UA25_9LACO</name>
<dbReference type="EMBL" id="AZFK01000087">
    <property type="protein sequence ID" value="KRL87797.1"/>
    <property type="molecule type" value="Genomic_DNA"/>
</dbReference>
<reference evidence="2 3" key="1">
    <citation type="journal article" date="2015" name="Genome Announc.">
        <title>Expanding the biotechnology potential of lactobacilli through comparative genomics of 213 strains and associated genera.</title>
        <authorList>
            <person name="Sun Z."/>
            <person name="Harris H.M."/>
            <person name="McCann A."/>
            <person name="Guo C."/>
            <person name="Argimon S."/>
            <person name="Zhang W."/>
            <person name="Yang X."/>
            <person name="Jeffery I.B."/>
            <person name="Cooney J.C."/>
            <person name="Kagawa T.F."/>
            <person name="Liu W."/>
            <person name="Song Y."/>
            <person name="Salvetti E."/>
            <person name="Wrobel A."/>
            <person name="Rasinkangas P."/>
            <person name="Parkhill J."/>
            <person name="Rea M.C."/>
            <person name="O'Sullivan O."/>
            <person name="Ritari J."/>
            <person name="Douillard F.P."/>
            <person name="Paul Ross R."/>
            <person name="Yang R."/>
            <person name="Briner A.E."/>
            <person name="Felis G.E."/>
            <person name="de Vos W.M."/>
            <person name="Barrangou R."/>
            <person name="Klaenhammer T.R."/>
            <person name="Caufield P.W."/>
            <person name="Cui Y."/>
            <person name="Zhang H."/>
            <person name="O'Toole P.W."/>
        </authorList>
    </citation>
    <scope>NUCLEOTIDE SEQUENCE [LARGE SCALE GENOMIC DNA]</scope>
    <source>
        <strain evidence="2 3">DSM 15946</strain>
    </source>
</reference>
<feature type="domain" description="Tape measure protein N-terminal" evidence="1">
    <location>
        <begin position="215"/>
        <end position="399"/>
    </location>
</feature>
<comment type="caution">
    <text evidence="2">The sequence shown here is derived from an EMBL/GenBank/DDBJ whole genome shotgun (WGS) entry which is preliminary data.</text>
</comment>
<dbReference type="InterPro" id="IPR013491">
    <property type="entry name" value="Tape_meas_N"/>
</dbReference>
<evidence type="ECO:0000313" key="3">
    <source>
        <dbReference type="Proteomes" id="UP000050816"/>
    </source>
</evidence>
<evidence type="ECO:0000313" key="2">
    <source>
        <dbReference type="EMBL" id="KRL87797.1"/>
    </source>
</evidence>
<dbReference type="NCBIfam" id="TIGR02675">
    <property type="entry name" value="tape_meas_nterm"/>
    <property type="match status" value="1"/>
</dbReference>
<dbReference type="Pfam" id="PF20155">
    <property type="entry name" value="TMP_3"/>
    <property type="match status" value="1"/>
</dbReference>
<dbReference type="Proteomes" id="UP000050816">
    <property type="component" value="Unassembled WGS sequence"/>
</dbReference>